<comment type="cofactor">
    <cofactor evidence="1">
        <name>pyrroloquinoline quinone</name>
        <dbReference type="ChEBI" id="CHEBI:58442"/>
    </cofactor>
</comment>
<dbReference type="Proteomes" id="UP000554482">
    <property type="component" value="Unassembled WGS sequence"/>
</dbReference>
<evidence type="ECO:0000256" key="10">
    <source>
        <dbReference type="ARBA" id="ARBA00061483"/>
    </source>
</evidence>
<proteinExistence type="inferred from homology"/>
<comment type="subcellular location">
    <subcellularLocation>
        <location evidence="2">Cell membrane</location>
        <topology evidence="2">Lipid-anchor</topology>
    </subcellularLocation>
</comment>
<evidence type="ECO:0000256" key="3">
    <source>
        <dbReference type="ARBA" id="ARBA00022475"/>
    </source>
</evidence>
<evidence type="ECO:0000313" key="15">
    <source>
        <dbReference type="Proteomes" id="UP000554482"/>
    </source>
</evidence>
<organism evidence="14 15">
    <name type="scientific">Thalictrum thalictroides</name>
    <name type="common">Rue-anemone</name>
    <name type="synonym">Anemone thalictroides</name>
    <dbReference type="NCBI Taxonomy" id="46969"/>
    <lineage>
        <taxon>Eukaryota</taxon>
        <taxon>Viridiplantae</taxon>
        <taxon>Streptophyta</taxon>
        <taxon>Embryophyta</taxon>
        <taxon>Tracheophyta</taxon>
        <taxon>Spermatophyta</taxon>
        <taxon>Magnoliopsida</taxon>
        <taxon>Ranunculales</taxon>
        <taxon>Ranunculaceae</taxon>
        <taxon>Thalictroideae</taxon>
        <taxon>Thalictrum</taxon>
    </lineage>
</organism>
<dbReference type="Pfam" id="PF07995">
    <property type="entry name" value="GSDH"/>
    <property type="match status" value="1"/>
</dbReference>
<dbReference type="OrthoDB" id="10266706at2759"/>
<protein>
    <submittedName>
        <fullName evidence="14">Hipl1 protein</fullName>
    </submittedName>
</protein>
<dbReference type="AlphaFoldDB" id="A0A7J6WK99"/>
<evidence type="ECO:0000256" key="9">
    <source>
        <dbReference type="ARBA" id="ARBA00023288"/>
    </source>
</evidence>
<dbReference type="Gene3D" id="2.120.10.30">
    <property type="entry name" value="TolB, C-terminal domain"/>
    <property type="match status" value="1"/>
</dbReference>
<dbReference type="InterPro" id="IPR012938">
    <property type="entry name" value="Glc/Sorbosone_DH"/>
</dbReference>
<dbReference type="SUPFAM" id="SSF50952">
    <property type="entry name" value="Soluble quinoprotein glucose dehydrogenase"/>
    <property type="match status" value="1"/>
</dbReference>
<dbReference type="EMBL" id="JABWDY010014187">
    <property type="protein sequence ID" value="KAF5197811.1"/>
    <property type="molecule type" value="Genomic_DNA"/>
</dbReference>
<dbReference type="GO" id="GO:0016491">
    <property type="term" value="F:oxidoreductase activity"/>
    <property type="evidence" value="ECO:0007669"/>
    <property type="project" value="UniProtKB-KW"/>
</dbReference>
<evidence type="ECO:0000313" key="14">
    <source>
        <dbReference type="EMBL" id="KAF5197811.1"/>
    </source>
</evidence>
<comment type="caution">
    <text evidence="14">The sequence shown here is derived from an EMBL/GenBank/DDBJ whole genome shotgun (WGS) entry which is preliminary data.</text>
</comment>
<keyword evidence="9" id="KW-0449">Lipoprotein</keyword>
<dbReference type="InterPro" id="IPR011041">
    <property type="entry name" value="Quinoprot_gluc/sorb_DH_b-prop"/>
</dbReference>
<keyword evidence="5" id="KW-0634">PQQ</keyword>
<dbReference type="PANTHER" id="PTHR19328:SF13">
    <property type="entry name" value="HIPL1 PROTEIN"/>
    <property type="match status" value="1"/>
</dbReference>
<evidence type="ECO:0000256" key="8">
    <source>
        <dbReference type="ARBA" id="ARBA00023180"/>
    </source>
</evidence>
<feature type="domain" description="Glucose/Sorbosone dehydrogenase" evidence="13">
    <location>
        <begin position="259"/>
        <end position="573"/>
    </location>
</feature>
<name>A0A7J6WK99_THATH</name>
<evidence type="ECO:0000256" key="1">
    <source>
        <dbReference type="ARBA" id="ARBA00001931"/>
    </source>
</evidence>
<dbReference type="InterPro" id="IPR011042">
    <property type="entry name" value="6-blade_b-propeller_TolB-like"/>
</dbReference>
<keyword evidence="3" id="KW-1003">Cell membrane</keyword>
<reference evidence="14 15" key="1">
    <citation type="submission" date="2020-06" db="EMBL/GenBank/DDBJ databases">
        <title>Transcriptomic and genomic resources for Thalictrum thalictroides and T. hernandezii: Facilitating candidate gene discovery in an emerging model plant lineage.</title>
        <authorList>
            <person name="Arias T."/>
            <person name="Riano-Pachon D.M."/>
            <person name="Di Stilio V.S."/>
        </authorList>
    </citation>
    <scope>NUCLEOTIDE SEQUENCE [LARGE SCALE GENOMIC DNA]</scope>
    <source>
        <strain evidence="15">cv. WT478/WT964</strain>
        <tissue evidence="14">Leaves</tissue>
    </source>
</reference>
<keyword evidence="7" id="KW-0472">Membrane</keyword>
<keyword evidence="15" id="KW-1185">Reference proteome</keyword>
<evidence type="ECO:0000256" key="4">
    <source>
        <dbReference type="ARBA" id="ARBA00022729"/>
    </source>
</evidence>
<comment type="similarity">
    <text evidence="10">Belongs to the PQQ oxidoreductase GdhB family.</text>
</comment>
<feature type="region of interest" description="Disordered" evidence="11">
    <location>
        <begin position="651"/>
        <end position="670"/>
    </location>
</feature>
<evidence type="ECO:0000256" key="11">
    <source>
        <dbReference type="SAM" id="MobiDB-lite"/>
    </source>
</evidence>
<keyword evidence="4 12" id="KW-0732">Signal</keyword>
<evidence type="ECO:0000259" key="13">
    <source>
        <dbReference type="Pfam" id="PF07995"/>
    </source>
</evidence>
<evidence type="ECO:0000256" key="2">
    <source>
        <dbReference type="ARBA" id="ARBA00004193"/>
    </source>
</evidence>
<accession>A0A7J6WK99</accession>
<keyword evidence="6" id="KW-0560">Oxidoreductase</keyword>
<evidence type="ECO:0000256" key="12">
    <source>
        <dbReference type="SAM" id="SignalP"/>
    </source>
</evidence>
<feature type="chain" id="PRO_5029886563" evidence="12">
    <location>
        <begin position="24"/>
        <end position="695"/>
    </location>
</feature>
<gene>
    <name evidence="14" type="ORF">FRX31_012604</name>
</gene>
<evidence type="ECO:0000256" key="6">
    <source>
        <dbReference type="ARBA" id="ARBA00023002"/>
    </source>
</evidence>
<feature type="signal peptide" evidence="12">
    <location>
        <begin position="1"/>
        <end position="23"/>
    </location>
</feature>
<dbReference type="PANTHER" id="PTHR19328">
    <property type="entry name" value="HEDGEHOG-INTERACTING PROTEIN"/>
    <property type="match status" value="1"/>
</dbReference>
<evidence type="ECO:0000256" key="7">
    <source>
        <dbReference type="ARBA" id="ARBA00023136"/>
    </source>
</evidence>
<sequence length="695" mass="75244">MAVGGVAVFLVCHLLLLSYLSYSLPLCTNSRAPFTPKKALSFCSYNGSVCCDSAEDLQLQKQFQSMNVSDSSCADMLKSILCAKCDPFSADLFTTKSTLRTVPVLCNSTSSVNSVQTKTAANAFCAKVWDTCQNVSVFNSPFTPSLQGSAGVPVNSTVSKLTDLWQSKPVFCEAFGGSAVNGSICFDGDPVTLNKAEPPTPLSGMCLEKIGNGSYLSMAPHPDGSDRVFLGNQAGKIWMATVPEVGNTGTLGFDESTPFIDLTDEVHFDTTFGMMGMTFHPDFARNGRFFVSFNCDKVQSPQCSGRCSCNSDANCDPSKLIPDEGAQPCRYHSVISEYTANGTATEGSLKTSASPSEVRRIFTMGLPFTGHHGGQILFGPADGYLYFLMGDGGGRGDPYNFSQNKKSLLGKIMRLDVDNIPSAKEINDLGLWGNYSIPKDNPSFDDKELQPEIWTLGMRNPWRSSFDSERPSYFFSADVGQETYEEVNLITKGGNYGWNIYEGYSLYKSPGSTEPNTSISSVDTILPVMGYSHSDVNKNEGSASITGGYVYRSQTDPCMNGRYVYADLYANYLWAAGETPENSGNFTSTLIPFSCARDTPIECTSVAGSPLPSIGYIYSFGEDNRKDLMLLTSTGVYRVVRPSRCNYTCSKETAPPTSSPGSSPPPSSGYRVRTLQTELGLLLSSFLLILPGFLL</sequence>
<evidence type="ECO:0000256" key="5">
    <source>
        <dbReference type="ARBA" id="ARBA00022891"/>
    </source>
</evidence>
<dbReference type="FunFam" id="2.120.10.30:FF:000067">
    <property type="entry name" value="HHIP-like 1"/>
    <property type="match status" value="1"/>
</dbReference>
<keyword evidence="8" id="KW-0325">Glycoprotein</keyword>
<dbReference type="GO" id="GO:0005886">
    <property type="term" value="C:plasma membrane"/>
    <property type="evidence" value="ECO:0007669"/>
    <property type="project" value="UniProtKB-SubCell"/>
</dbReference>